<name>A0A1U7PUZ8_9FLAO</name>
<feature type="domain" description="Glycosyltransferase 2-like" evidence="1">
    <location>
        <begin position="8"/>
        <end position="152"/>
    </location>
</feature>
<dbReference type="InterPro" id="IPR001173">
    <property type="entry name" value="Glyco_trans_2-like"/>
</dbReference>
<evidence type="ECO:0000313" key="2">
    <source>
        <dbReference type="EMBL" id="SIT97386.1"/>
    </source>
</evidence>
<dbReference type="RefSeq" id="WP_076783549.1">
    <property type="nucleotide sequence ID" value="NZ_FTPU01000022.1"/>
</dbReference>
<dbReference type="OrthoDB" id="635429at2"/>
<organism evidence="2 3">
    <name type="scientific">Epilithonimonas bovis DSM 19482</name>
    <dbReference type="NCBI Taxonomy" id="1121284"/>
    <lineage>
        <taxon>Bacteria</taxon>
        <taxon>Pseudomonadati</taxon>
        <taxon>Bacteroidota</taxon>
        <taxon>Flavobacteriia</taxon>
        <taxon>Flavobacteriales</taxon>
        <taxon>Weeksellaceae</taxon>
        <taxon>Chryseobacterium group</taxon>
        <taxon>Epilithonimonas</taxon>
    </lineage>
</organism>
<dbReference type="AlphaFoldDB" id="A0A1U7PUZ8"/>
<dbReference type="SUPFAM" id="SSF53448">
    <property type="entry name" value="Nucleotide-diphospho-sugar transferases"/>
    <property type="match status" value="1"/>
</dbReference>
<dbReference type="PANTHER" id="PTHR43685:SF11">
    <property type="entry name" value="GLYCOSYLTRANSFERASE TAGX-RELATED"/>
    <property type="match status" value="1"/>
</dbReference>
<reference evidence="3" key="1">
    <citation type="submission" date="2016-10" db="EMBL/GenBank/DDBJ databases">
        <authorList>
            <person name="Varghese N."/>
            <person name="Submissions S."/>
        </authorList>
    </citation>
    <scope>NUCLEOTIDE SEQUENCE [LARGE SCALE GENOMIC DNA]</scope>
    <source>
        <strain evidence="3">DSM 19482</strain>
    </source>
</reference>
<dbReference type="STRING" id="1121284.SAMN05660493_02103"/>
<proteinExistence type="predicted"/>
<dbReference type="InterPro" id="IPR029044">
    <property type="entry name" value="Nucleotide-diphossugar_trans"/>
</dbReference>
<dbReference type="InterPro" id="IPR050834">
    <property type="entry name" value="Glycosyltransf_2"/>
</dbReference>
<accession>A0A1U7PUZ8</accession>
<dbReference type="PANTHER" id="PTHR43685">
    <property type="entry name" value="GLYCOSYLTRANSFERASE"/>
    <property type="match status" value="1"/>
</dbReference>
<dbReference type="GO" id="GO:0016740">
    <property type="term" value="F:transferase activity"/>
    <property type="evidence" value="ECO:0007669"/>
    <property type="project" value="UniProtKB-KW"/>
</dbReference>
<dbReference type="Proteomes" id="UP000187261">
    <property type="component" value="Unassembled WGS sequence"/>
</dbReference>
<dbReference type="Pfam" id="PF00535">
    <property type="entry name" value="Glycos_transf_2"/>
    <property type="match status" value="1"/>
</dbReference>
<sequence>MLTNPLVSVIVPNYNHARYLRQRLDSVFNQTYPNFEVILLDDRSQDNSVEILNSYKDERITHRIDNQQNSGSTFRQWKKGLELAKGDLIWIAESDDWADVAFLEKMVAGFTENDDVAVTYCDMYYVDENGNEIADTYQDYAGYSHPSLWRNNHYYKGKDYVKDYMLNKCLIVNASAVLFKRESGIKHIDKVLDYREAGDWLFWNYLLSDEKAYVYYRANEKLNYFRHSLQSTRNYPNIQKMENGLIEKSNVILITLKMLGSEKEKLAVKRREMLDWWSKDHTCREMLNSSFKRILKTPMFQGTGVFSLYKHYVKYRIKNISFIKHNRKKYHAQQNSSKN</sequence>
<evidence type="ECO:0000259" key="1">
    <source>
        <dbReference type="Pfam" id="PF00535"/>
    </source>
</evidence>
<gene>
    <name evidence="2" type="ORF">SAMN05660493_02103</name>
</gene>
<dbReference type="Gene3D" id="3.90.550.10">
    <property type="entry name" value="Spore Coat Polysaccharide Biosynthesis Protein SpsA, Chain A"/>
    <property type="match status" value="1"/>
</dbReference>
<keyword evidence="2" id="KW-0808">Transferase</keyword>
<dbReference type="EMBL" id="FTPU01000022">
    <property type="protein sequence ID" value="SIT97386.1"/>
    <property type="molecule type" value="Genomic_DNA"/>
</dbReference>
<keyword evidence="3" id="KW-1185">Reference proteome</keyword>
<protein>
    <submittedName>
        <fullName evidence="2">Glycosyl transferase family 2</fullName>
    </submittedName>
</protein>
<evidence type="ECO:0000313" key="3">
    <source>
        <dbReference type="Proteomes" id="UP000187261"/>
    </source>
</evidence>